<name>A0ACB9GCT1_CICIN</name>
<reference evidence="1 2" key="2">
    <citation type="journal article" date="2022" name="Mol. Ecol. Resour.">
        <title>The genomes of chicory, endive, great burdock and yacon provide insights into Asteraceae paleo-polyploidization history and plant inulin production.</title>
        <authorList>
            <person name="Fan W."/>
            <person name="Wang S."/>
            <person name="Wang H."/>
            <person name="Wang A."/>
            <person name="Jiang F."/>
            <person name="Liu H."/>
            <person name="Zhao H."/>
            <person name="Xu D."/>
            <person name="Zhang Y."/>
        </authorList>
    </citation>
    <scope>NUCLEOTIDE SEQUENCE [LARGE SCALE GENOMIC DNA]</scope>
    <source>
        <strain evidence="2">cv. Punajuju</strain>
        <tissue evidence="1">Leaves</tissue>
    </source>
</reference>
<evidence type="ECO:0000313" key="2">
    <source>
        <dbReference type="Proteomes" id="UP001055811"/>
    </source>
</evidence>
<dbReference type="EMBL" id="CM042010">
    <property type="protein sequence ID" value="KAI3781298.1"/>
    <property type="molecule type" value="Genomic_DNA"/>
</dbReference>
<accession>A0ACB9GCT1</accession>
<reference evidence="2" key="1">
    <citation type="journal article" date="2022" name="Mol. Ecol. Resour.">
        <title>The genomes of chicory, endive, great burdock and yacon provide insights into Asteraceae palaeo-polyploidization history and plant inulin production.</title>
        <authorList>
            <person name="Fan W."/>
            <person name="Wang S."/>
            <person name="Wang H."/>
            <person name="Wang A."/>
            <person name="Jiang F."/>
            <person name="Liu H."/>
            <person name="Zhao H."/>
            <person name="Xu D."/>
            <person name="Zhang Y."/>
        </authorList>
    </citation>
    <scope>NUCLEOTIDE SEQUENCE [LARGE SCALE GENOMIC DNA]</scope>
    <source>
        <strain evidence="2">cv. Punajuju</strain>
    </source>
</reference>
<keyword evidence="2" id="KW-1185">Reference proteome</keyword>
<dbReference type="Proteomes" id="UP001055811">
    <property type="component" value="Linkage Group LG02"/>
</dbReference>
<comment type="caution">
    <text evidence="1">The sequence shown here is derived from an EMBL/GenBank/DDBJ whole genome shotgun (WGS) entry which is preliminary data.</text>
</comment>
<proteinExistence type="predicted"/>
<gene>
    <name evidence="1" type="ORF">L2E82_11307</name>
</gene>
<sequence length="412" mass="46116">MKLLEVKGFDPNGKVKIKNTCSIDLVNSVLEDMLQRARIIHSDEVYFCFGGIDGSQRVQFYSPRNELESLGTDSQSTMRFDMRLEDQEISTSHLTFVDTEVVIPDSYEINDPSLDDIRDVLNPRFSKDQVLQPHKNQQCSSAVDGSNYLMFPENPSRLTTKYFLSLAPPRTLPSEDKFRPFSLGEPTLPPHQQPSSQCIFSFGQQRLMETTMVKKMNILTVDHAGADHAGMQAMQAHDLPFLSKGYATARYKCGKKDKVGAQELILLSAIIKKYRASSKDYSDEAIHPLWEVHQVVDTNLHSNFSLLALGPHLRYAVDERPPNVPPEPILPLVTDFSPSILVRAKYENAGFPRTVKLNLRVAVKKLSLSGSSSPIGLPSGIQDSRIACADGKCSAYKVTAMTDVFIFSRHFD</sequence>
<organism evidence="1 2">
    <name type="scientific">Cichorium intybus</name>
    <name type="common">Chicory</name>
    <dbReference type="NCBI Taxonomy" id="13427"/>
    <lineage>
        <taxon>Eukaryota</taxon>
        <taxon>Viridiplantae</taxon>
        <taxon>Streptophyta</taxon>
        <taxon>Embryophyta</taxon>
        <taxon>Tracheophyta</taxon>
        <taxon>Spermatophyta</taxon>
        <taxon>Magnoliopsida</taxon>
        <taxon>eudicotyledons</taxon>
        <taxon>Gunneridae</taxon>
        <taxon>Pentapetalae</taxon>
        <taxon>asterids</taxon>
        <taxon>campanulids</taxon>
        <taxon>Asterales</taxon>
        <taxon>Asteraceae</taxon>
        <taxon>Cichorioideae</taxon>
        <taxon>Cichorieae</taxon>
        <taxon>Cichoriinae</taxon>
        <taxon>Cichorium</taxon>
    </lineage>
</organism>
<evidence type="ECO:0000313" key="1">
    <source>
        <dbReference type="EMBL" id="KAI3781298.1"/>
    </source>
</evidence>
<protein>
    <submittedName>
        <fullName evidence="1">Uncharacterized protein</fullName>
    </submittedName>
</protein>